<dbReference type="EMBL" id="LC625835">
    <property type="protein sequence ID" value="BCU02681.1"/>
    <property type="molecule type" value="Genomic_DNA"/>
</dbReference>
<proteinExistence type="predicted"/>
<reference evidence="1" key="1">
    <citation type="submission" date="2021-04" db="EMBL/GenBank/DDBJ databases">
        <title>Draft Genome Sequence of Pandoravirus japonicus, Isolated from the Sabaishi River of Niigata, Japan.</title>
        <authorList>
            <person name="Hosokawa N."/>
            <person name="Takahashi H."/>
            <person name="Aoki K."/>
            <person name="Takemura M."/>
        </authorList>
    </citation>
    <scope>NUCLEOTIDE SEQUENCE</scope>
</reference>
<sequence>MATGRQTQAQTVFGGSLPPELWTLILIGDGSGSADDVEKPNGMEPKWRFAARAVCSTWRAIVDRGAPSFYGYRSCARQVALWRHERQVLWGRGRLVCASAFVEWTETRRDGIVWDDAAVKVLVAWINGASPVSDAVLVLAASGVPALVERALSSIQRERAVPHGAQILGEGADIASPVSRNAPWPRMTRHEAAAHRPFVVAAAIVRSGCHRCMARVAETMPRALMSHLAIQAAAAKDDAVAVQTILAIGGASHGEALMAMEWAAGPRVVAWCLKAAGESRDRAWAVNLAAWLTSAENQRDLVARCIDRTGRTHDATAAILGVYDAHGIADAIATDDACRLICRRRSIGGARWILARAERQGGTREWSRVLKRLAEGACCIYTDTDNDDDAGVGQRSDVLLSWLCDGPPRYHPLVEGVTYSRLNPILAAAGRATGLVDPGCFAWLCERWPEEADRMHPSWAAYAMRAACDWAKDDHDIGTVERMVALLDAMAARAAEPAALVEFVDVWSFFFERLEHAYTSLGIDAYVAVAALIQHAWWRCQDDTDAHTAECLAEERARALCTVDPEAHRPWGCRWADAAAWRRWCRVRPMRVTRPVDMYPASEPPLLAWLAERNLLLQE</sequence>
<organism evidence="1 2">
    <name type="scientific">Pandoravirus japonicus</name>
    <dbReference type="NCBI Taxonomy" id="2823154"/>
    <lineage>
        <taxon>Viruses</taxon>
        <taxon>Pandoravirus</taxon>
    </lineage>
</organism>
<evidence type="ECO:0000313" key="1">
    <source>
        <dbReference type="EMBL" id="BCU02681.1"/>
    </source>
</evidence>
<accession>A0A811BQU1</accession>
<protein>
    <submittedName>
        <fullName evidence="1">F-box domain containing protein</fullName>
    </submittedName>
</protein>
<dbReference type="Proteomes" id="UP001253637">
    <property type="component" value="Segment"/>
</dbReference>
<evidence type="ECO:0000313" key="2">
    <source>
        <dbReference type="Proteomes" id="UP001253637"/>
    </source>
</evidence>
<name>A0A811BQU1_9VIRU</name>